<evidence type="ECO:0000313" key="1">
    <source>
        <dbReference type="EMBL" id="SOR61484.1"/>
    </source>
</evidence>
<dbReference type="AlphaFoldDB" id="A0AAQ1NZ93"/>
<dbReference type="EMBL" id="OEJX01000024">
    <property type="protein sequence ID" value="SOR61484.1"/>
    <property type="molecule type" value="Genomic_DNA"/>
</dbReference>
<dbReference type="Proteomes" id="UP000234460">
    <property type="component" value="Chromosome LMANV2"/>
</dbReference>
<evidence type="ECO:0000313" key="2">
    <source>
        <dbReference type="Proteomes" id="UP000234460"/>
    </source>
</evidence>
<proteinExistence type="predicted"/>
<organism evidence="1 2">
    <name type="scientific">Leptospira interrogans serovar Manilae</name>
    <dbReference type="NCBI Taxonomy" id="214675"/>
    <lineage>
        <taxon>Bacteria</taxon>
        <taxon>Pseudomonadati</taxon>
        <taxon>Spirochaetota</taxon>
        <taxon>Spirochaetia</taxon>
        <taxon>Leptospirales</taxon>
        <taxon>Leptospiraceae</taxon>
        <taxon>Leptospira</taxon>
    </lineage>
</organism>
<name>A0AAQ1NZ93_LEPIR</name>
<reference evidence="1 2" key="1">
    <citation type="submission" date="2017-11" db="EMBL/GenBank/DDBJ databases">
        <authorList>
            <person name="Lechat P."/>
        </authorList>
    </citation>
    <scope>NUCLEOTIDE SEQUENCE [LARGE SCALE GENOMIC DNA]</scope>
    <source>
        <strain evidence="1">L495</strain>
    </source>
</reference>
<protein>
    <submittedName>
        <fullName evidence="1">Uncharacterized protein</fullName>
    </submittedName>
</protein>
<accession>A0AAQ1NZ93</accession>
<gene>
    <name evidence="1" type="ORF">LMANV2_300028</name>
</gene>
<sequence>MGVPTFFKTSENFMLLKKILVSQSTVFECTFIFLRITRLELLKNSIATINKTLQSTVSIQRKPVEN</sequence>
<comment type="caution">
    <text evidence="1">The sequence shown here is derived from an EMBL/GenBank/DDBJ whole genome shotgun (WGS) entry which is preliminary data.</text>
</comment>